<keyword evidence="2" id="KW-1185">Reference proteome</keyword>
<sequence>MISSTVAAAVLVVVGISSWIKINIIVDINISISIGIDIDIGIDVGISIVISIGIRVVVCSCVEVTTGSMVSRWKHWSPAHRTDLRSFKPALQTTKVDDMTTLQFLWKESMTFTNTFNCHVITTDNTEIIVFVQVLSCSIL</sequence>
<reference evidence="1" key="2">
    <citation type="submission" date="2021-01" db="EMBL/GenBank/DDBJ databases">
        <authorList>
            <person name="Schikora-Tamarit M.A."/>
        </authorList>
    </citation>
    <scope>NUCLEOTIDE SEQUENCE</scope>
    <source>
        <strain evidence="1">CBS2887</strain>
    </source>
</reference>
<accession>A0A9P8QEF6</accession>
<dbReference type="EMBL" id="JAEUBG010000596">
    <property type="protein sequence ID" value="KAH3687910.1"/>
    <property type="molecule type" value="Genomic_DNA"/>
</dbReference>
<proteinExistence type="predicted"/>
<dbReference type="AlphaFoldDB" id="A0A9P8QEF6"/>
<dbReference type="Proteomes" id="UP000774326">
    <property type="component" value="Unassembled WGS sequence"/>
</dbReference>
<comment type="caution">
    <text evidence="1">The sequence shown here is derived from an EMBL/GenBank/DDBJ whole genome shotgun (WGS) entry which is preliminary data.</text>
</comment>
<reference evidence="1" key="1">
    <citation type="journal article" date="2021" name="Open Biol.">
        <title>Shared evolutionary footprints suggest mitochondrial oxidative damage underlies multiple complex I losses in fungi.</title>
        <authorList>
            <person name="Schikora-Tamarit M.A."/>
            <person name="Marcet-Houben M."/>
            <person name="Nosek J."/>
            <person name="Gabaldon T."/>
        </authorList>
    </citation>
    <scope>NUCLEOTIDE SEQUENCE</scope>
    <source>
        <strain evidence="1">CBS2887</strain>
    </source>
</reference>
<gene>
    <name evidence="1" type="ORF">WICPIJ_001127</name>
</gene>
<protein>
    <submittedName>
        <fullName evidence="1">Uncharacterized protein</fullName>
    </submittedName>
</protein>
<evidence type="ECO:0000313" key="1">
    <source>
        <dbReference type="EMBL" id="KAH3687910.1"/>
    </source>
</evidence>
<evidence type="ECO:0000313" key="2">
    <source>
        <dbReference type="Proteomes" id="UP000774326"/>
    </source>
</evidence>
<name>A0A9P8QEF6_WICPI</name>
<organism evidence="1 2">
    <name type="scientific">Wickerhamomyces pijperi</name>
    <name type="common">Yeast</name>
    <name type="synonym">Pichia pijperi</name>
    <dbReference type="NCBI Taxonomy" id="599730"/>
    <lineage>
        <taxon>Eukaryota</taxon>
        <taxon>Fungi</taxon>
        <taxon>Dikarya</taxon>
        <taxon>Ascomycota</taxon>
        <taxon>Saccharomycotina</taxon>
        <taxon>Saccharomycetes</taxon>
        <taxon>Phaffomycetales</taxon>
        <taxon>Wickerhamomycetaceae</taxon>
        <taxon>Wickerhamomyces</taxon>
    </lineage>
</organism>